<comment type="caution">
    <text evidence="2">The sequence shown here is derived from an EMBL/GenBank/DDBJ whole genome shotgun (WGS) entry which is preliminary data.</text>
</comment>
<dbReference type="OrthoDB" id="10652476at2759"/>
<feature type="signal peptide" evidence="1">
    <location>
        <begin position="1"/>
        <end position="18"/>
    </location>
</feature>
<gene>
    <name evidence="2" type="ORF">EYF80_000993</name>
</gene>
<evidence type="ECO:0000256" key="1">
    <source>
        <dbReference type="SAM" id="SignalP"/>
    </source>
</evidence>
<accession>A0A4Z2JF63</accession>
<evidence type="ECO:0000313" key="2">
    <source>
        <dbReference type="EMBL" id="TNN88661.1"/>
    </source>
</evidence>
<feature type="chain" id="PRO_5021210461" evidence="1">
    <location>
        <begin position="19"/>
        <end position="244"/>
    </location>
</feature>
<dbReference type="Proteomes" id="UP000314294">
    <property type="component" value="Unassembled WGS sequence"/>
</dbReference>
<organism evidence="2 3">
    <name type="scientific">Liparis tanakae</name>
    <name type="common">Tanaka's snailfish</name>
    <dbReference type="NCBI Taxonomy" id="230148"/>
    <lineage>
        <taxon>Eukaryota</taxon>
        <taxon>Metazoa</taxon>
        <taxon>Chordata</taxon>
        <taxon>Craniata</taxon>
        <taxon>Vertebrata</taxon>
        <taxon>Euteleostomi</taxon>
        <taxon>Actinopterygii</taxon>
        <taxon>Neopterygii</taxon>
        <taxon>Teleostei</taxon>
        <taxon>Neoteleostei</taxon>
        <taxon>Acanthomorphata</taxon>
        <taxon>Eupercaria</taxon>
        <taxon>Perciformes</taxon>
        <taxon>Cottioidei</taxon>
        <taxon>Cottales</taxon>
        <taxon>Liparidae</taxon>
        <taxon>Liparis</taxon>
    </lineage>
</organism>
<name>A0A4Z2JF63_9TELE</name>
<proteinExistence type="predicted"/>
<sequence length="244" mass="28175">MPKVFIIQLIGFVPAIEARGSEDGQEAGHRRVQKLGVFCWCTSSTKRAQYTASMDEKMQRGNRQSCRNLRVHSQMHKLAESQRNGFVRRSIEGRHLVHNTLGMVPVSNSKQRFQQTKLLVIRLLWAEKKCMIKYAKGQDNHDQLAGNLLGLCDVSFVFLYDDGIYWHKLELQKQQRGLSFQSRNKLFYCGFIFDVVDDFDFLLLVEPRLLIPLMTDMVSSSPPTCREFLYEMRGSQQSSRCSAI</sequence>
<keyword evidence="1" id="KW-0732">Signal</keyword>
<keyword evidence="3" id="KW-1185">Reference proteome</keyword>
<dbReference type="AlphaFoldDB" id="A0A4Z2JF63"/>
<protein>
    <submittedName>
        <fullName evidence="2">Uncharacterized protein</fullName>
    </submittedName>
</protein>
<evidence type="ECO:0000313" key="3">
    <source>
        <dbReference type="Proteomes" id="UP000314294"/>
    </source>
</evidence>
<dbReference type="EMBL" id="SRLO01000004">
    <property type="protein sequence ID" value="TNN88661.1"/>
    <property type="molecule type" value="Genomic_DNA"/>
</dbReference>
<reference evidence="2 3" key="1">
    <citation type="submission" date="2019-03" db="EMBL/GenBank/DDBJ databases">
        <title>First draft genome of Liparis tanakae, snailfish: a comprehensive survey of snailfish specific genes.</title>
        <authorList>
            <person name="Kim W."/>
            <person name="Song I."/>
            <person name="Jeong J.-H."/>
            <person name="Kim D."/>
            <person name="Kim S."/>
            <person name="Ryu S."/>
            <person name="Song J.Y."/>
            <person name="Lee S.K."/>
        </authorList>
    </citation>
    <scope>NUCLEOTIDE SEQUENCE [LARGE SCALE GENOMIC DNA]</scope>
    <source>
        <tissue evidence="2">Muscle</tissue>
    </source>
</reference>